<dbReference type="GO" id="GO:0012505">
    <property type="term" value="C:endomembrane system"/>
    <property type="evidence" value="ECO:0007669"/>
    <property type="project" value="TreeGrafter"/>
</dbReference>
<evidence type="ECO:0000313" key="3">
    <source>
        <dbReference type="Proteomes" id="UP000279275"/>
    </source>
</evidence>
<dbReference type="GO" id="GO:0004040">
    <property type="term" value="F:amidase activity"/>
    <property type="evidence" value="ECO:0007669"/>
    <property type="project" value="UniProtKB-EC"/>
</dbReference>
<dbReference type="PANTHER" id="PTHR43372:SF4">
    <property type="entry name" value="FATTY-ACID AMIDE HYDROLASE 2"/>
    <property type="match status" value="1"/>
</dbReference>
<accession>A0A3M2KTQ0</accession>
<evidence type="ECO:0000259" key="1">
    <source>
        <dbReference type="Pfam" id="PF01425"/>
    </source>
</evidence>
<comment type="caution">
    <text evidence="2">The sequence shown here is derived from an EMBL/GenBank/DDBJ whole genome shotgun (WGS) entry which is preliminary data.</text>
</comment>
<reference evidence="2 3" key="1">
    <citation type="submission" date="2018-10" db="EMBL/GenBank/DDBJ databases">
        <title>Isolation from cow dung.</title>
        <authorList>
            <person name="Ling L."/>
        </authorList>
    </citation>
    <scope>NUCLEOTIDE SEQUENCE [LARGE SCALE GENOMIC DNA]</scope>
    <source>
        <strain evidence="2 3">NEAU-LL90</strain>
    </source>
</reference>
<dbReference type="EC" id="3.5.1.4" evidence="2"/>
<dbReference type="InterPro" id="IPR020556">
    <property type="entry name" value="Amidase_CS"/>
</dbReference>
<keyword evidence="3" id="KW-1185">Reference proteome</keyword>
<dbReference type="AlphaFoldDB" id="A0A3M2KTQ0"/>
<dbReference type="OrthoDB" id="182039at2"/>
<dbReference type="EMBL" id="RFFH01000042">
    <property type="protein sequence ID" value="RMI27603.1"/>
    <property type="molecule type" value="Genomic_DNA"/>
</dbReference>
<keyword evidence="2" id="KW-0378">Hydrolase</keyword>
<evidence type="ECO:0000313" key="2">
    <source>
        <dbReference type="EMBL" id="RMI27603.1"/>
    </source>
</evidence>
<dbReference type="RefSeq" id="WP_122192173.1">
    <property type="nucleotide sequence ID" value="NZ_RFFH01000042.1"/>
</dbReference>
<dbReference type="NCBIfam" id="NF004816">
    <property type="entry name" value="PRK06170.1"/>
    <property type="match status" value="1"/>
</dbReference>
<feature type="domain" description="Amidase" evidence="1">
    <location>
        <begin position="24"/>
        <end position="464"/>
    </location>
</feature>
<dbReference type="PIRSF" id="PIRSF001221">
    <property type="entry name" value="Amidase_fungi"/>
    <property type="match status" value="1"/>
</dbReference>
<name>A0A3M2KTQ0_9NOCA</name>
<protein>
    <submittedName>
        <fullName evidence="2">Amidase</fullName>
        <ecNumber evidence="2">3.5.1.4</ecNumber>
    </submittedName>
</protein>
<dbReference type="PANTHER" id="PTHR43372">
    <property type="entry name" value="FATTY-ACID AMIDE HYDROLASE"/>
    <property type="match status" value="1"/>
</dbReference>
<proteinExistence type="predicted"/>
<sequence>MESSYLSAEQLSSALRAGTVTSVELTDEAIARIERDDTMINAICVPDFDRARAAARRADQARARGADLPLLGIPVTVKESYDIAGLPTTWGMPQYANYLPAEDAVAVARVKAAGAVVLGKTNVPLMLRDWQSYNELYGTTANPWDPTRTAGGSSGGSAAALAAGFGALSLGSDLAGSLRNPAHCCGIYAHKPTFGLVATRGMVPPPAPALPIDGEMAVCGPMARTARDLTTLLEVMAGPDPSTHGLAYAMRLPPARHRRLADFRVLVLDEHPFLPTGSAVRAAVHRVGGALADAGARVEQHSPLLPDPVDAAILYAQLLTSHAAARIPLEVYERLRTSAAELGADDRGLDAARLRGTVMSHREWLETDIRREQHRHSWRRFFAEFDAVVCPIAPTPAFPHDHNPDRRARRIDIDGLEHPYLDHSLWPGLATMPGLPATAIPAGHSLEGLPVGVQLIGPMFEDRTPLRLAELLEQAIGGFRPAAESADRSR</sequence>
<dbReference type="InterPro" id="IPR052739">
    <property type="entry name" value="FAAH2"/>
</dbReference>
<gene>
    <name evidence="2" type="ORF">EBN03_33450</name>
</gene>
<dbReference type="Gene3D" id="3.90.1300.10">
    <property type="entry name" value="Amidase signature (AS) domain"/>
    <property type="match status" value="1"/>
</dbReference>
<dbReference type="InterPro" id="IPR023631">
    <property type="entry name" value="Amidase_dom"/>
</dbReference>
<dbReference type="Proteomes" id="UP000279275">
    <property type="component" value="Unassembled WGS sequence"/>
</dbReference>
<organism evidence="2 3">
    <name type="scientific">Nocardia stercoris</name>
    <dbReference type="NCBI Taxonomy" id="2483361"/>
    <lineage>
        <taxon>Bacteria</taxon>
        <taxon>Bacillati</taxon>
        <taxon>Actinomycetota</taxon>
        <taxon>Actinomycetes</taxon>
        <taxon>Mycobacteriales</taxon>
        <taxon>Nocardiaceae</taxon>
        <taxon>Nocardia</taxon>
    </lineage>
</organism>
<dbReference type="InterPro" id="IPR036928">
    <property type="entry name" value="AS_sf"/>
</dbReference>
<dbReference type="SUPFAM" id="SSF75304">
    <property type="entry name" value="Amidase signature (AS) enzymes"/>
    <property type="match status" value="1"/>
</dbReference>
<dbReference type="PROSITE" id="PS00571">
    <property type="entry name" value="AMIDASES"/>
    <property type="match status" value="1"/>
</dbReference>
<dbReference type="Pfam" id="PF01425">
    <property type="entry name" value="Amidase"/>
    <property type="match status" value="1"/>
</dbReference>